<dbReference type="InterPro" id="IPR024516">
    <property type="entry name" value="Mce_C"/>
</dbReference>
<evidence type="ECO:0000313" key="3">
    <source>
        <dbReference type="EMBL" id="GAA4739049.1"/>
    </source>
</evidence>
<dbReference type="PANTHER" id="PTHR33371:SF15">
    <property type="entry name" value="LIPOPROTEIN LPRN"/>
    <property type="match status" value="1"/>
</dbReference>
<dbReference type="InterPro" id="IPR005693">
    <property type="entry name" value="Mce"/>
</dbReference>
<protein>
    <recommendedName>
        <fullName evidence="5">MCE family protein</fullName>
    </recommendedName>
</protein>
<accession>A0ABP8YVP7</accession>
<dbReference type="RefSeq" id="WP_345527041.1">
    <property type="nucleotide sequence ID" value="NZ_BAABKN010000014.1"/>
</dbReference>
<evidence type="ECO:0000313" key="4">
    <source>
        <dbReference type="Proteomes" id="UP001499882"/>
    </source>
</evidence>
<dbReference type="PROSITE" id="PS51257">
    <property type="entry name" value="PROKAR_LIPOPROTEIN"/>
    <property type="match status" value="1"/>
</dbReference>
<dbReference type="EMBL" id="BAABKN010000014">
    <property type="protein sequence ID" value="GAA4739049.1"/>
    <property type="molecule type" value="Genomic_DNA"/>
</dbReference>
<evidence type="ECO:0000259" key="2">
    <source>
        <dbReference type="Pfam" id="PF11887"/>
    </source>
</evidence>
<dbReference type="NCBIfam" id="TIGR00996">
    <property type="entry name" value="Mtu_fam_mce"/>
    <property type="match status" value="1"/>
</dbReference>
<evidence type="ECO:0008006" key="5">
    <source>
        <dbReference type="Google" id="ProtNLM"/>
    </source>
</evidence>
<proteinExistence type="predicted"/>
<dbReference type="PANTHER" id="PTHR33371">
    <property type="entry name" value="INTERMEMBRANE PHOSPHOLIPID TRANSPORT SYSTEM BINDING PROTEIN MLAD-RELATED"/>
    <property type="match status" value="1"/>
</dbReference>
<reference evidence="4" key="1">
    <citation type="journal article" date="2019" name="Int. J. Syst. Evol. Microbiol.">
        <title>The Global Catalogue of Microorganisms (GCM) 10K type strain sequencing project: providing services to taxonomists for standard genome sequencing and annotation.</title>
        <authorList>
            <consortium name="The Broad Institute Genomics Platform"/>
            <consortium name="The Broad Institute Genome Sequencing Center for Infectious Disease"/>
            <person name="Wu L."/>
            <person name="Ma J."/>
        </authorList>
    </citation>
    <scope>NUCLEOTIDE SEQUENCE [LARGE SCALE GENOMIC DNA]</scope>
    <source>
        <strain evidence="4">JCM 18532</strain>
    </source>
</reference>
<keyword evidence="4" id="KW-1185">Reference proteome</keyword>
<dbReference type="Pfam" id="PF11887">
    <property type="entry name" value="Mce4_CUP1"/>
    <property type="match status" value="1"/>
</dbReference>
<feature type="domain" description="Mce/MlaD" evidence="1">
    <location>
        <begin position="44"/>
        <end position="115"/>
    </location>
</feature>
<comment type="caution">
    <text evidence="3">The sequence shown here is derived from an EMBL/GenBank/DDBJ whole genome shotgun (WGS) entry which is preliminary data.</text>
</comment>
<sequence length="476" mass="50323">MTRRRQALRAVVATLAGVLLLTGCDFDVFKLPLPGGTDVGDDAITVKADFRDVLDLVPKSTVKVNEVSVGQVTDIDLDGGHAVVTMDVRKDVELPANAIAEIRQTSLLGEKFVSLGSPTDESPEGLLADGAELSLDQTGRNPEVEEVLGALSLILNGGGVAQLKTIATEVNNALDGREGATRSVLEQIRQFMTQLDDNKADIVTAIDSVNNLAKSVRRQQGSIDAALDELPSALTSLDQQRGDLVKMLRSLRNLSDVGVRVIDASKEGTTEALRQLNPVLTELANSGDAFVKSFNVFLTYPFVDEVVGRDPQVARNLHMGDYTNLSIELDVDLSGGITGVPTNLPTLLPSELDPTKVVDLLTRCLSSGALTSAACQRLIGTVQGLTKLREACLKPGNRDSVVCQALAQVPGLPHVPGLPSGLPSVPVLGELLGLGRAAAGPTRTASSGRGPTMRDLSRTFDPALVRLLVPGMVSQR</sequence>
<feature type="domain" description="Mammalian cell entry C-terminal" evidence="2">
    <location>
        <begin position="127"/>
        <end position="286"/>
    </location>
</feature>
<name>A0ABP8YVP7_9ACTN</name>
<dbReference type="Pfam" id="PF02470">
    <property type="entry name" value="MlaD"/>
    <property type="match status" value="1"/>
</dbReference>
<gene>
    <name evidence="3" type="ORF">GCM10023350_24320</name>
</gene>
<organism evidence="3 4">
    <name type="scientific">Nocardioides endophyticus</name>
    <dbReference type="NCBI Taxonomy" id="1353775"/>
    <lineage>
        <taxon>Bacteria</taxon>
        <taxon>Bacillati</taxon>
        <taxon>Actinomycetota</taxon>
        <taxon>Actinomycetes</taxon>
        <taxon>Propionibacteriales</taxon>
        <taxon>Nocardioidaceae</taxon>
        <taxon>Nocardioides</taxon>
    </lineage>
</organism>
<dbReference type="InterPro" id="IPR052336">
    <property type="entry name" value="MlaD_Phospholipid_Transporter"/>
</dbReference>
<dbReference type="InterPro" id="IPR003399">
    <property type="entry name" value="Mce/MlaD"/>
</dbReference>
<dbReference type="Proteomes" id="UP001499882">
    <property type="component" value="Unassembled WGS sequence"/>
</dbReference>
<evidence type="ECO:0000259" key="1">
    <source>
        <dbReference type="Pfam" id="PF02470"/>
    </source>
</evidence>